<name>A0ABT3G2C8_9BACT</name>
<organism evidence="1 2">
    <name type="scientific">Luteolibacter rhizosphaerae</name>
    <dbReference type="NCBI Taxonomy" id="2989719"/>
    <lineage>
        <taxon>Bacteria</taxon>
        <taxon>Pseudomonadati</taxon>
        <taxon>Verrucomicrobiota</taxon>
        <taxon>Verrucomicrobiia</taxon>
        <taxon>Verrucomicrobiales</taxon>
        <taxon>Verrucomicrobiaceae</taxon>
        <taxon>Luteolibacter</taxon>
    </lineage>
</organism>
<dbReference type="Proteomes" id="UP001165653">
    <property type="component" value="Unassembled WGS sequence"/>
</dbReference>
<reference evidence="1" key="1">
    <citation type="submission" date="2022-10" db="EMBL/GenBank/DDBJ databases">
        <title>Luteolibacter sp. GHJ8, whole genome shotgun sequencing project.</title>
        <authorList>
            <person name="Zhao G."/>
            <person name="Shen L."/>
        </authorList>
    </citation>
    <scope>NUCLEOTIDE SEQUENCE</scope>
    <source>
        <strain evidence="1">GHJ8</strain>
    </source>
</reference>
<gene>
    <name evidence="1" type="ORF">OJ996_09045</name>
</gene>
<dbReference type="RefSeq" id="WP_264513221.1">
    <property type="nucleotide sequence ID" value="NZ_JAPDDR010000004.1"/>
</dbReference>
<keyword evidence="2" id="KW-1185">Reference proteome</keyword>
<protein>
    <submittedName>
        <fullName evidence="1">Uncharacterized protein</fullName>
    </submittedName>
</protein>
<dbReference type="EMBL" id="JAPDDR010000004">
    <property type="protein sequence ID" value="MCW1913719.1"/>
    <property type="molecule type" value="Genomic_DNA"/>
</dbReference>
<proteinExistence type="predicted"/>
<evidence type="ECO:0000313" key="1">
    <source>
        <dbReference type="EMBL" id="MCW1913719.1"/>
    </source>
</evidence>
<sequence>MDFETLKKEFDEMFAAVSDEALVAAFAEMGCEIEIIPRTPSQWVTSPLVDVSCGLTEDVFARGESLITTGGWGRFETVGKPAGRHWSDQTFVDDCDIQVADSNELALAA</sequence>
<accession>A0ABT3G2C8</accession>
<evidence type="ECO:0000313" key="2">
    <source>
        <dbReference type="Proteomes" id="UP001165653"/>
    </source>
</evidence>
<comment type="caution">
    <text evidence="1">The sequence shown here is derived from an EMBL/GenBank/DDBJ whole genome shotgun (WGS) entry which is preliminary data.</text>
</comment>